<protein>
    <recommendedName>
        <fullName evidence="7">Ribosomal RNA-processing protein 40</fullName>
    </recommendedName>
</protein>
<dbReference type="InterPro" id="IPR049469">
    <property type="entry name" value="RRP40_KH-I"/>
</dbReference>
<dbReference type="PANTHER" id="PTHR21321">
    <property type="entry name" value="PNAS-3 RELATED"/>
    <property type="match status" value="1"/>
</dbReference>
<dbReference type="GO" id="GO:0003723">
    <property type="term" value="F:RNA binding"/>
    <property type="evidence" value="ECO:0007669"/>
    <property type="project" value="UniProtKB-KW"/>
</dbReference>
<dbReference type="GO" id="GO:0071035">
    <property type="term" value="P:nuclear polyadenylation-dependent rRNA catabolic process"/>
    <property type="evidence" value="ECO:0007669"/>
    <property type="project" value="TreeGrafter"/>
</dbReference>
<dbReference type="Gene3D" id="2.40.50.140">
    <property type="entry name" value="Nucleic acid-binding proteins"/>
    <property type="match status" value="1"/>
</dbReference>
<evidence type="ECO:0000313" key="5">
    <source>
        <dbReference type="EMBL" id="ETO09264.1"/>
    </source>
</evidence>
<evidence type="ECO:0000256" key="2">
    <source>
        <dbReference type="ARBA" id="ARBA00022835"/>
    </source>
</evidence>
<dbReference type="GO" id="GO:0071034">
    <property type="term" value="P:CUT catabolic process"/>
    <property type="evidence" value="ECO:0007669"/>
    <property type="project" value="TreeGrafter"/>
</dbReference>
<sequence length="300" mass="34886">MVVTRAGVLRCYEVQHSPNYSNQNTYWKGIVPKLWVESNQKRVFFLIFFYSFPLFLFFFALDRHFFFFPSLPPLPSPHDIILKYIPRTHDRVIGVITKNKGMHYMVNINAPKPGILGKLEFEGATKSNKPNLKVGDIVYAQITDSDKYINPQLTCKSPQFHTSKSWVTNECLFMQLTDGLLIDETDGLSLQWCRILNKSESFYLTFLGKFGVPFEVTVGDNARIWINSKNTLFLIVLKNVLLNGQFLNKREFQVMTHALLLLFNALCKRTLQLILMFANLYENIFNLKNNKKFAKKNNFI</sequence>
<keyword evidence="4" id="KW-0812">Transmembrane</keyword>
<organism evidence="5 6">
    <name type="scientific">Reticulomyxa filosa</name>
    <dbReference type="NCBI Taxonomy" id="46433"/>
    <lineage>
        <taxon>Eukaryota</taxon>
        <taxon>Sar</taxon>
        <taxon>Rhizaria</taxon>
        <taxon>Retaria</taxon>
        <taxon>Foraminifera</taxon>
        <taxon>Monothalamids</taxon>
        <taxon>Reticulomyxidae</taxon>
        <taxon>Reticulomyxa</taxon>
    </lineage>
</organism>
<dbReference type="AlphaFoldDB" id="X6M5R0"/>
<feature type="transmembrane region" description="Helical" evidence="4">
    <location>
        <begin position="43"/>
        <end position="61"/>
    </location>
</feature>
<accession>X6M5R0</accession>
<dbReference type="InterPro" id="IPR036612">
    <property type="entry name" value="KH_dom_type_1_sf"/>
</dbReference>
<name>X6M5R0_RETFI</name>
<dbReference type="InterPro" id="IPR026699">
    <property type="entry name" value="Exosome_RNA_bind1/RRP40/RRP4"/>
</dbReference>
<keyword evidence="4" id="KW-1133">Transmembrane helix</keyword>
<evidence type="ECO:0000256" key="4">
    <source>
        <dbReference type="SAM" id="Phobius"/>
    </source>
</evidence>
<reference evidence="5 6" key="1">
    <citation type="journal article" date="2013" name="Curr. Biol.">
        <title>The Genome of the Foraminiferan Reticulomyxa filosa.</title>
        <authorList>
            <person name="Glockner G."/>
            <person name="Hulsmann N."/>
            <person name="Schleicher M."/>
            <person name="Noegel A.A."/>
            <person name="Eichinger L."/>
            <person name="Gallinger C."/>
            <person name="Pawlowski J."/>
            <person name="Sierra R."/>
            <person name="Euteneuer U."/>
            <person name="Pillet L."/>
            <person name="Moustafa A."/>
            <person name="Platzer M."/>
            <person name="Groth M."/>
            <person name="Szafranski K."/>
            <person name="Schliwa M."/>
        </authorList>
    </citation>
    <scope>NUCLEOTIDE SEQUENCE [LARGE SCALE GENOMIC DNA]</scope>
</reference>
<dbReference type="InterPro" id="IPR012340">
    <property type="entry name" value="NA-bd_OB-fold"/>
</dbReference>
<dbReference type="EMBL" id="ASPP01024189">
    <property type="protein sequence ID" value="ETO09264.1"/>
    <property type="molecule type" value="Genomic_DNA"/>
</dbReference>
<keyword evidence="1" id="KW-0963">Cytoplasm</keyword>
<dbReference type="OrthoDB" id="340500at2759"/>
<gene>
    <name evidence="5" type="ORF">RFI_28124</name>
</gene>
<dbReference type="CDD" id="cd22526">
    <property type="entry name" value="KH-I_Rrp40"/>
    <property type="match status" value="1"/>
</dbReference>
<proteinExistence type="predicted"/>
<dbReference type="Proteomes" id="UP000023152">
    <property type="component" value="Unassembled WGS sequence"/>
</dbReference>
<dbReference type="Gene3D" id="3.30.1370.10">
    <property type="entry name" value="K Homology domain, type 1"/>
    <property type="match status" value="1"/>
</dbReference>
<dbReference type="PANTHER" id="PTHR21321:SF1">
    <property type="entry name" value="EXOSOME COMPLEX COMPONENT RRP40"/>
    <property type="match status" value="1"/>
</dbReference>
<dbReference type="SUPFAM" id="SSF54791">
    <property type="entry name" value="Eukaryotic type KH-domain (KH-domain type I)"/>
    <property type="match status" value="1"/>
</dbReference>
<evidence type="ECO:0000256" key="3">
    <source>
        <dbReference type="ARBA" id="ARBA00022884"/>
    </source>
</evidence>
<dbReference type="GO" id="GO:0034475">
    <property type="term" value="P:U4 snRNA 3'-end processing"/>
    <property type="evidence" value="ECO:0007669"/>
    <property type="project" value="TreeGrafter"/>
</dbReference>
<dbReference type="Pfam" id="PF21262">
    <property type="entry name" value="RRP40_S1"/>
    <property type="match status" value="1"/>
</dbReference>
<keyword evidence="3" id="KW-0694">RNA-binding</keyword>
<comment type="caution">
    <text evidence="5">The sequence shown here is derived from an EMBL/GenBank/DDBJ whole genome shotgun (WGS) entry which is preliminary data.</text>
</comment>
<dbReference type="GO" id="GO:0000467">
    <property type="term" value="P:exonucleolytic trimming to generate mature 3'-end of 5.8S rRNA from tricistronic rRNA transcript (SSU-rRNA, 5.8S rRNA, LSU-rRNA)"/>
    <property type="evidence" value="ECO:0007669"/>
    <property type="project" value="TreeGrafter"/>
</dbReference>
<keyword evidence="6" id="KW-1185">Reference proteome</keyword>
<dbReference type="GO" id="GO:0071038">
    <property type="term" value="P:TRAMP-dependent tRNA surveillance pathway"/>
    <property type="evidence" value="ECO:0007669"/>
    <property type="project" value="TreeGrafter"/>
</dbReference>
<evidence type="ECO:0000313" key="6">
    <source>
        <dbReference type="Proteomes" id="UP000023152"/>
    </source>
</evidence>
<dbReference type="GO" id="GO:0000176">
    <property type="term" value="C:nuclear exosome (RNase complex)"/>
    <property type="evidence" value="ECO:0007669"/>
    <property type="project" value="TreeGrafter"/>
</dbReference>
<evidence type="ECO:0000256" key="1">
    <source>
        <dbReference type="ARBA" id="ARBA00022490"/>
    </source>
</evidence>
<dbReference type="GO" id="GO:0000177">
    <property type="term" value="C:cytoplasmic exosome (RNase complex)"/>
    <property type="evidence" value="ECO:0007669"/>
    <property type="project" value="TreeGrafter"/>
</dbReference>
<dbReference type="GO" id="GO:0071051">
    <property type="term" value="P:poly(A)-dependent snoRNA 3'-end processing"/>
    <property type="evidence" value="ECO:0007669"/>
    <property type="project" value="TreeGrafter"/>
</dbReference>
<dbReference type="SUPFAM" id="SSF50249">
    <property type="entry name" value="Nucleic acid-binding proteins"/>
    <property type="match status" value="1"/>
</dbReference>
<keyword evidence="2" id="KW-0271">Exosome</keyword>
<evidence type="ECO:0008006" key="7">
    <source>
        <dbReference type="Google" id="ProtNLM"/>
    </source>
</evidence>
<dbReference type="FunFam" id="2.40.50.140:FF:000127">
    <property type="entry name" value="Exosome complex component RRP40"/>
    <property type="match status" value="1"/>
</dbReference>
<keyword evidence="4" id="KW-0472">Membrane</keyword>